<reference evidence="2 3" key="1">
    <citation type="submission" date="2019-02" db="EMBL/GenBank/DDBJ databases">
        <title>Deep-cultivation of Planctomycetes and their phenomic and genomic characterization uncovers novel biology.</title>
        <authorList>
            <person name="Wiegand S."/>
            <person name="Jogler M."/>
            <person name="Boedeker C."/>
            <person name="Pinto D."/>
            <person name="Vollmers J."/>
            <person name="Rivas-Marin E."/>
            <person name="Kohn T."/>
            <person name="Peeters S.H."/>
            <person name="Heuer A."/>
            <person name="Rast P."/>
            <person name="Oberbeckmann S."/>
            <person name="Bunk B."/>
            <person name="Jeske O."/>
            <person name="Meyerdierks A."/>
            <person name="Storesund J.E."/>
            <person name="Kallscheuer N."/>
            <person name="Luecker S."/>
            <person name="Lage O.M."/>
            <person name="Pohl T."/>
            <person name="Merkel B.J."/>
            <person name="Hornburger P."/>
            <person name="Mueller R.-W."/>
            <person name="Bruemmer F."/>
            <person name="Labrenz M."/>
            <person name="Spormann A.M."/>
            <person name="Op Den Camp H."/>
            <person name="Overmann J."/>
            <person name="Amann R."/>
            <person name="Jetten M.S.M."/>
            <person name="Mascher T."/>
            <person name="Medema M.H."/>
            <person name="Devos D.P."/>
            <person name="Kaster A.-K."/>
            <person name="Ovreas L."/>
            <person name="Rohde M."/>
            <person name="Galperin M.Y."/>
            <person name="Jogler C."/>
        </authorList>
    </citation>
    <scope>NUCLEOTIDE SEQUENCE [LARGE SCALE GENOMIC DNA]</scope>
    <source>
        <strain evidence="2 3">Poly51</strain>
    </source>
</reference>
<feature type="chain" id="PRO_5023024728" description="HEAT repeat protein" evidence="1">
    <location>
        <begin position="27"/>
        <end position="412"/>
    </location>
</feature>
<dbReference type="RefSeq" id="WP_146454365.1">
    <property type="nucleotide sequence ID" value="NZ_SJPW01000001.1"/>
</dbReference>
<evidence type="ECO:0000256" key="1">
    <source>
        <dbReference type="SAM" id="SignalP"/>
    </source>
</evidence>
<dbReference type="AlphaFoldDB" id="A0A5C6FFC1"/>
<organism evidence="2 3">
    <name type="scientific">Rubripirellula tenax</name>
    <dbReference type="NCBI Taxonomy" id="2528015"/>
    <lineage>
        <taxon>Bacteria</taxon>
        <taxon>Pseudomonadati</taxon>
        <taxon>Planctomycetota</taxon>
        <taxon>Planctomycetia</taxon>
        <taxon>Pirellulales</taxon>
        <taxon>Pirellulaceae</taxon>
        <taxon>Rubripirellula</taxon>
    </lineage>
</organism>
<name>A0A5C6FFC1_9BACT</name>
<keyword evidence="1" id="KW-0732">Signal</keyword>
<sequence length="412" mass="45023" precursor="true">MSPIPTASRWLYAAILIALVPHVGFAQSPADEAIDRVELPDGVEGAEDADVAPVVVFDEEQQAKFDTLIDQLASGEFAKRERAAAELMDMGLDVVGPLRDRIAETQDAEVRLRAEQIVRQLTVGDMQTRINDFLAGRDVDFAGWEVIRSMLGDNGTIREMFVELTQAHPTLTASMDGSTRDRVIALEQAIATVQNRTFIERKFPTRADTFAMVLPTVDPKVPITVGYETVLLSVLQKTGASEIARNGQLAPSFRALLGRWLIRSTLSNRYEALTAGMTWDVADALPLAVATLTEANQADTLSTALQVIARFGKREHALLVLPLLEDSRPASETGEVFGDAVRTELRDVAMATIAILYDADLTELGFGDLQTHPTYGFIMGDIAYPGNDPEARAKTREKIDQLLVKADKVEGS</sequence>
<protein>
    <recommendedName>
        <fullName evidence="4">HEAT repeat protein</fullName>
    </recommendedName>
</protein>
<dbReference type="EMBL" id="SJPW01000001">
    <property type="protein sequence ID" value="TWU60506.1"/>
    <property type="molecule type" value="Genomic_DNA"/>
</dbReference>
<gene>
    <name evidence="2" type="ORF">Poly51_07820</name>
</gene>
<comment type="caution">
    <text evidence="2">The sequence shown here is derived from an EMBL/GenBank/DDBJ whole genome shotgun (WGS) entry which is preliminary data.</text>
</comment>
<dbReference type="OrthoDB" id="244112at2"/>
<evidence type="ECO:0000313" key="3">
    <source>
        <dbReference type="Proteomes" id="UP000318288"/>
    </source>
</evidence>
<evidence type="ECO:0008006" key="4">
    <source>
        <dbReference type="Google" id="ProtNLM"/>
    </source>
</evidence>
<keyword evidence="3" id="KW-1185">Reference proteome</keyword>
<feature type="signal peptide" evidence="1">
    <location>
        <begin position="1"/>
        <end position="26"/>
    </location>
</feature>
<evidence type="ECO:0000313" key="2">
    <source>
        <dbReference type="EMBL" id="TWU60506.1"/>
    </source>
</evidence>
<proteinExistence type="predicted"/>
<accession>A0A5C6FFC1</accession>
<dbReference type="Proteomes" id="UP000318288">
    <property type="component" value="Unassembled WGS sequence"/>
</dbReference>